<evidence type="ECO:0000313" key="3">
    <source>
        <dbReference type="Proteomes" id="UP000034601"/>
    </source>
</evidence>
<feature type="non-terminal residue" evidence="2">
    <location>
        <position position="1"/>
    </location>
</feature>
<sequence length="26" mass="2949">EKGDVAGTVHIARDITEEKRLQEKII</sequence>
<evidence type="ECO:0000259" key="1">
    <source>
        <dbReference type="PROSITE" id="PS50113"/>
    </source>
</evidence>
<accession>A0A0G0WDF9</accession>
<dbReference type="Proteomes" id="UP000034601">
    <property type="component" value="Unassembled WGS sequence"/>
</dbReference>
<proteinExistence type="predicted"/>
<organism evidence="2 3">
    <name type="scientific">Candidatus Daviesbacteria bacterium GW2011_GWA2_40_9</name>
    <dbReference type="NCBI Taxonomy" id="1618424"/>
    <lineage>
        <taxon>Bacteria</taxon>
        <taxon>Candidatus Daviesiibacteriota</taxon>
    </lineage>
</organism>
<name>A0A0G0WDF9_9BACT</name>
<dbReference type="InterPro" id="IPR000700">
    <property type="entry name" value="PAS-assoc_C"/>
</dbReference>
<dbReference type="EMBL" id="LCAB01000016">
    <property type="protein sequence ID" value="KKR82290.1"/>
    <property type="molecule type" value="Genomic_DNA"/>
</dbReference>
<protein>
    <recommendedName>
        <fullName evidence="1">PAC domain-containing protein</fullName>
    </recommendedName>
</protein>
<evidence type="ECO:0000313" key="2">
    <source>
        <dbReference type="EMBL" id="KKR82290.1"/>
    </source>
</evidence>
<feature type="domain" description="PAC" evidence="1">
    <location>
        <begin position="1"/>
        <end position="26"/>
    </location>
</feature>
<reference evidence="2 3" key="1">
    <citation type="journal article" date="2015" name="Nature">
        <title>rRNA introns, odd ribosomes, and small enigmatic genomes across a large radiation of phyla.</title>
        <authorList>
            <person name="Brown C.T."/>
            <person name="Hug L.A."/>
            <person name="Thomas B.C."/>
            <person name="Sharon I."/>
            <person name="Castelle C.J."/>
            <person name="Singh A."/>
            <person name="Wilkins M.J."/>
            <person name="Williams K.H."/>
            <person name="Banfield J.F."/>
        </authorList>
    </citation>
    <scope>NUCLEOTIDE SEQUENCE [LARGE SCALE GENOMIC DNA]</scope>
</reference>
<dbReference type="AlphaFoldDB" id="A0A0G0WDF9"/>
<dbReference type="Gene3D" id="3.30.450.20">
    <property type="entry name" value="PAS domain"/>
    <property type="match status" value="1"/>
</dbReference>
<dbReference type="PROSITE" id="PS50113">
    <property type="entry name" value="PAC"/>
    <property type="match status" value="1"/>
</dbReference>
<gene>
    <name evidence="2" type="ORF">UU29_C0016G0001</name>
</gene>
<comment type="caution">
    <text evidence="2">The sequence shown here is derived from an EMBL/GenBank/DDBJ whole genome shotgun (WGS) entry which is preliminary data.</text>
</comment>